<organism evidence="7 8">
    <name type="scientific">Nitratireductor aquimarinus</name>
    <dbReference type="NCBI Taxonomy" id="889300"/>
    <lineage>
        <taxon>Bacteria</taxon>
        <taxon>Pseudomonadati</taxon>
        <taxon>Pseudomonadota</taxon>
        <taxon>Alphaproteobacteria</taxon>
        <taxon>Hyphomicrobiales</taxon>
        <taxon>Phyllobacteriaceae</taxon>
        <taxon>Nitratireductor</taxon>
    </lineage>
</organism>
<feature type="transmembrane region" description="Helical" evidence="6">
    <location>
        <begin position="129"/>
        <end position="146"/>
    </location>
</feature>
<proteinExistence type="predicted"/>
<dbReference type="Proteomes" id="UP001185659">
    <property type="component" value="Unassembled WGS sequence"/>
</dbReference>
<accession>A0ABU4AQ07</accession>
<dbReference type="NCBIfam" id="TIGR00704">
    <property type="entry name" value="NaPi_cotrn_rel"/>
    <property type="match status" value="1"/>
</dbReference>
<evidence type="ECO:0000256" key="2">
    <source>
        <dbReference type="ARBA" id="ARBA00022475"/>
    </source>
</evidence>
<feature type="transmembrane region" description="Helical" evidence="6">
    <location>
        <begin position="272"/>
        <end position="292"/>
    </location>
</feature>
<keyword evidence="5 6" id="KW-0472">Membrane</keyword>
<dbReference type="Gene3D" id="1.20.58.220">
    <property type="entry name" value="Phosphate transport system protein phou homolog 2, domain 2"/>
    <property type="match status" value="1"/>
</dbReference>
<feature type="transmembrane region" description="Helical" evidence="6">
    <location>
        <begin position="238"/>
        <end position="260"/>
    </location>
</feature>
<keyword evidence="4 6" id="KW-1133">Transmembrane helix</keyword>
<evidence type="ECO:0000256" key="3">
    <source>
        <dbReference type="ARBA" id="ARBA00022692"/>
    </source>
</evidence>
<feature type="transmembrane region" description="Helical" evidence="6">
    <location>
        <begin position="94"/>
        <end position="117"/>
    </location>
</feature>
<dbReference type="SUPFAM" id="SSF109755">
    <property type="entry name" value="PhoU-like"/>
    <property type="match status" value="1"/>
</dbReference>
<keyword evidence="3 6" id="KW-0812">Transmembrane</keyword>
<protein>
    <submittedName>
        <fullName evidence="7">Na/Pi cotransporter family protein</fullName>
    </submittedName>
</protein>
<evidence type="ECO:0000256" key="4">
    <source>
        <dbReference type="ARBA" id="ARBA00022989"/>
    </source>
</evidence>
<sequence length="529" mass="57514">MVLLQIAGSVVLLLWGIRLVRTGIMRAFGGTLRQHLGVAVNGRMSSFAVGMVVTIFLQSSTATALIVSSFAAKELVTTAAALAVMLGADVGTSIAAQILSFNPTWMAYAAMLLGYVLHERSENYARRQVGRAILGLGLVLISLNLIRASSEPLRESEILTFIFAALDNEVLLTLFFAAILTWLAHSSVAMVLLIAAMASSGVIPMGTGVIMVLGANIGGTVPPILATMRAGGQGQHSAIGNACFKLTASLVLLPFVPLITEALQEYADDPQIMLHVHTAFNVFVVLVFLPWVGPAARLLKRCIPLSAPTDSEPVTKYLDHELVGSPSLALTGATRELYRVNEYIEDMLALLTNGIESNSPPDPRLARENRARVSRIVEEIKLYLTKITREEISEADSTAAINLLLLSTNLLHVSDLIANAVESYAAPSEEKNRFSANGAEELLEMLELIRNGVRIALSASLLNDNRVRKGIQKQRKELEKLVDKSRLAHFNRLEEREISSINTTSLHNELLRDFSRIYYHILTASKVGV</sequence>
<name>A0ABU4AQ07_9HYPH</name>
<evidence type="ECO:0000256" key="5">
    <source>
        <dbReference type="ARBA" id="ARBA00023136"/>
    </source>
</evidence>
<gene>
    <name evidence="7" type="ORF">R2G56_18690</name>
</gene>
<dbReference type="EMBL" id="JAWLIP010000009">
    <property type="protein sequence ID" value="MDV6228325.1"/>
    <property type="molecule type" value="Genomic_DNA"/>
</dbReference>
<keyword evidence="8" id="KW-1185">Reference proteome</keyword>
<feature type="transmembrane region" description="Helical" evidence="6">
    <location>
        <begin position="38"/>
        <end position="57"/>
    </location>
</feature>
<dbReference type="PANTHER" id="PTHR10010">
    <property type="entry name" value="SOLUTE CARRIER FAMILY 34 SODIUM PHOSPHATE , MEMBER 2-RELATED"/>
    <property type="match status" value="1"/>
</dbReference>
<evidence type="ECO:0000256" key="1">
    <source>
        <dbReference type="ARBA" id="ARBA00004651"/>
    </source>
</evidence>
<dbReference type="RefSeq" id="WP_317562246.1">
    <property type="nucleotide sequence ID" value="NZ_JAWLIP010000009.1"/>
</dbReference>
<feature type="transmembrane region" description="Helical" evidence="6">
    <location>
        <begin position="191"/>
        <end position="218"/>
    </location>
</feature>
<keyword evidence="2" id="KW-1003">Cell membrane</keyword>
<evidence type="ECO:0000256" key="6">
    <source>
        <dbReference type="SAM" id="Phobius"/>
    </source>
</evidence>
<dbReference type="NCBIfam" id="NF037997">
    <property type="entry name" value="Na_Pi_symport"/>
    <property type="match status" value="1"/>
</dbReference>
<dbReference type="InterPro" id="IPR038078">
    <property type="entry name" value="PhoU-like_sf"/>
</dbReference>
<dbReference type="PANTHER" id="PTHR10010:SF46">
    <property type="entry name" value="SODIUM-DEPENDENT PHOSPHATE TRANSPORT PROTEIN 2B"/>
    <property type="match status" value="1"/>
</dbReference>
<evidence type="ECO:0000313" key="7">
    <source>
        <dbReference type="EMBL" id="MDV6228325.1"/>
    </source>
</evidence>
<dbReference type="InterPro" id="IPR003841">
    <property type="entry name" value="Na/Pi_transpt"/>
</dbReference>
<comment type="caution">
    <text evidence="7">The sequence shown here is derived from an EMBL/GenBank/DDBJ whole genome shotgun (WGS) entry which is preliminary data.</text>
</comment>
<dbReference type="InterPro" id="IPR004633">
    <property type="entry name" value="NaPi_cotrn-rel/YqeW-like"/>
</dbReference>
<comment type="subcellular location">
    <subcellularLocation>
        <location evidence="1">Cell membrane</location>
        <topology evidence="1">Multi-pass membrane protein</topology>
    </subcellularLocation>
</comment>
<dbReference type="Pfam" id="PF02690">
    <property type="entry name" value="Na_Pi_cotrans"/>
    <property type="match status" value="2"/>
</dbReference>
<evidence type="ECO:0000313" key="8">
    <source>
        <dbReference type="Proteomes" id="UP001185659"/>
    </source>
</evidence>
<reference evidence="7 8" key="1">
    <citation type="submission" date="2023-10" db="EMBL/GenBank/DDBJ databases">
        <authorList>
            <person name="Venkata Ramana C."/>
            <person name="Sasikala C."/>
            <person name="Dhurka M."/>
        </authorList>
    </citation>
    <scope>NUCLEOTIDE SEQUENCE [LARGE SCALE GENOMIC DNA]</scope>
    <source>
        <strain evidence="7 8">KCTC 32151</strain>
    </source>
</reference>
<feature type="transmembrane region" description="Helical" evidence="6">
    <location>
        <begin position="158"/>
        <end position="184"/>
    </location>
</feature>